<dbReference type="FunFam" id="2.60.40.150:FF:000100">
    <property type="entry name" value="Extended synaptotagmin-2"/>
    <property type="match status" value="1"/>
</dbReference>
<evidence type="ECO:0000256" key="5">
    <source>
        <dbReference type="ARBA" id="ARBA00022723"/>
    </source>
</evidence>
<proteinExistence type="inferred from homology"/>
<dbReference type="InterPro" id="IPR039010">
    <property type="entry name" value="Synaptotagmin_SMP"/>
</dbReference>
<dbReference type="Pfam" id="PF00168">
    <property type="entry name" value="C2"/>
    <property type="match status" value="2"/>
</dbReference>
<dbReference type="GO" id="GO:0046872">
    <property type="term" value="F:metal ion binding"/>
    <property type="evidence" value="ECO:0007669"/>
    <property type="project" value="UniProtKB-KW"/>
</dbReference>
<keyword evidence="3" id="KW-0813">Transport</keyword>
<dbReference type="GO" id="GO:0016020">
    <property type="term" value="C:membrane"/>
    <property type="evidence" value="ECO:0007669"/>
    <property type="project" value="UniProtKB-SubCell"/>
</dbReference>
<reference evidence="15" key="1">
    <citation type="submission" date="2015-02" db="EMBL/GenBank/DDBJ databases">
        <title>A transcriptome of Wollemia nobilis - a relic of Gondwana.</title>
        <authorList>
            <person name="Chia J.Y."/>
            <person name="Leong Y.S."/>
            <person name="Abdul Karim S."/>
            <person name="Wan Azmi N."/>
            <person name="Hercus R."/>
            <person name="Croft L."/>
        </authorList>
    </citation>
    <scope>NUCLEOTIDE SEQUENCE</scope>
    <source>
        <strain evidence="15">MaeBrown</strain>
        <tissue evidence="15">Leaf</tissue>
    </source>
</reference>
<keyword evidence="4 12" id="KW-0812">Transmembrane</keyword>
<keyword evidence="9" id="KW-0445">Lipid transport</keyword>
<comment type="similarity">
    <text evidence="2">Belongs to the synaptotagmin family.</text>
</comment>
<dbReference type="InterPro" id="IPR000008">
    <property type="entry name" value="C2_dom"/>
</dbReference>
<dbReference type="PANTHER" id="PTHR10774">
    <property type="entry name" value="EXTENDED SYNAPTOTAGMIN-RELATED"/>
    <property type="match status" value="1"/>
</dbReference>
<dbReference type="InterPro" id="IPR031468">
    <property type="entry name" value="SMP_LBD"/>
</dbReference>
<evidence type="ECO:0000256" key="1">
    <source>
        <dbReference type="ARBA" id="ARBA00004167"/>
    </source>
</evidence>
<dbReference type="Pfam" id="PF17047">
    <property type="entry name" value="SMP_LBD"/>
    <property type="match status" value="1"/>
</dbReference>
<evidence type="ECO:0000259" key="13">
    <source>
        <dbReference type="PROSITE" id="PS50004"/>
    </source>
</evidence>
<feature type="domain" description="SMP-LTD" evidence="14">
    <location>
        <begin position="67"/>
        <end position="249"/>
    </location>
</feature>
<keyword evidence="10" id="KW-0446">Lipid-binding</keyword>
<dbReference type="EMBL" id="GCHU01001471">
    <property type="protein sequence ID" value="JAG89429.1"/>
    <property type="molecule type" value="Transcribed_RNA"/>
</dbReference>
<keyword evidence="11 12" id="KW-0472">Membrane</keyword>
<dbReference type="InterPro" id="IPR045050">
    <property type="entry name" value="Synaptotagmin_plant"/>
</dbReference>
<keyword evidence="5" id="KW-0479">Metal-binding</keyword>
<dbReference type="SUPFAM" id="SSF49562">
    <property type="entry name" value="C2 domain (Calcium/lipid-binding domain, CaLB)"/>
    <property type="match status" value="2"/>
</dbReference>
<dbReference type="Gene3D" id="2.60.40.150">
    <property type="entry name" value="C2 domain"/>
    <property type="match status" value="2"/>
</dbReference>
<keyword evidence="7" id="KW-0106">Calcium</keyword>
<keyword evidence="6" id="KW-0677">Repeat</keyword>
<sequence length="566" mass="63635">MAFISGVVVGFFIGIAIVVAFVYSENTRAKRRSQRAVQIAALSRLTVEDTRKLLPKEFFPPWVVFSEFQKLNWLNHELVAVWPFVDKAASQMIKAIAEPVLEQYRPAILSSLTFSKLTLGTVAPQFTGVKIVENGDSGITMELELQWDGNPSIILNVKTLIGVALPIQVKNVAFTGLFRLIFKPLTEELPCFGALTYSLREKKKLDFTLKVVGGDISSIPGLDGAIEETIKDAVEDSLMWPVRKVIPIVPGDYSDLELHTVGILQVKLVQAKGLLNKDFIGKSDPFAVLYIRPKRERMKKSKTISNQLNPIWNEQFEFEVEDIPTQHLTIKIYDEEGVQAAEILGCAQVPLKDLQPGNLKDICLPLVKDLETRKRDEKYRGEVHLELIYNPLGMENGSAGPYATGNQQFGMTSLEKVLTNGMNGQRMSISSRKKKDIVRGVLTVTVKRAEDLTATDLMGKADPYVVLNMKKTDAKKKTRVIHKNLNPEWNQTFDFMVEDAMHDMLILEVWDHDMFSKDFMGKCALTLTKVLHEGEYDADLPLDGVKSGRIFIHLKWTPQPISMDSL</sequence>
<accession>A0A0C9RZ17</accession>
<evidence type="ECO:0000313" key="15">
    <source>
        <dbReference type="EMBL" id="JAG89429.1"/>
    </source>
</evidence>
<evidence type="ECO:0000256" key="4">
    <source>
        <dbReference type="ARBA" id="ARBA00022692"/>
    </source>
</evidence>
<feature type="domain" description="C2" evidence="13">
    <location>
        <begin position="421"/>
        <end position="540"/>
    </location>
</feature>
<feature type="domain" description="C2" evidence="13">
    <location>
        <begin position="243"/>
        <end position="364"/>
    </location>
</feature>
<evidence type="ECO:0000256" key="9">
    <source>
        <dbReference type="ARBA" id="ARBA00023055"/>
    </source>
</evidence>
<dbReference type="CDD" id="cd00030">
    <property type="entry name" value="C2"/>
    <property type="match status" value="2"/>
</dbReference>
<dbReference type="PANTHER" id="PTHR10774:SF149">
    <property type="entry name" value="SYNAPTOTAGMIN-5"/>
    <property type="match status" value="1"/>
</dbReference>
<evidence type="ECO:0000259" key="14">
    <source>
        <dbReference type="PROSITE" id="PS51847"/>
    </source>
</evidence>
<evidence type="ECO:0000256" key="6">
    <source>
        <dbReference type="ARBA" id="ARBA00022737"/>
    </source>
</evidence>
<dbReference type="GO" id="GO:0008289">
    <property type="term" value="F:lipid binding"/>
    <property type="evidence" value="ECO:0007669"/>
    <property type="project" value="UniProtKB-KW"/>
</dbReference>
<feature type="transmembrane region" description="Helical" evidence="12">
    <location>
        <begin position="6"/>
        <end position="24"/>
    </location>
</feature>
<evidence type="ECO:0000256" key="11">
    <source>
        <dbReference type="ARBA" id="ARBA00023136"/>
    </source>
</evidence>
<dbReference type="GO" id="GO:0005783">
    <property type="term" value="C:endoplasmic reticulum"/>
    <property type="evidence" value="ECO:0007669"/>
    <property type="project" value="TreeGrafter"/>
</dbReference>
<dbReference type="PROSITE" id="PS51847">
    <property type="entry name" value="SMP"/>
    <property type="match status" value="1"/>
</dbReference>
<dbReference type="SMART" id="SM00239">
    <property type="entry name" value="C2"/>
    <property type="match status" value="2"/>
</dbReference>
<dbReference type="PRINTS" id="PR00360">
    <property type="entry name" value="C2DOMAIN"/>
</dbReference>
<dbReference type="GO" id="GO:0006869">
    <property type="term" value="P:lipid transport"/>
    <property type="evidence" value="ECO:0007669"/>
    <property type="project" value="UniProtKB-KW"/>
</dbReference>
<evidence type="ECO:0000256" key="12">
    <source>
        <dbReference type="SAM" id="Phobius"/>
    </source>
</evidence>
<dbReference type="PROSITE" id="PS50004">
    <property type="entry name" value="C2"/>
    <property type="match status" value="2"/>
</dbReference>
<evidence type="ECO:0000256" key="8">
    <source>
        <dbReference type="ARBA" id="ARBA00022989"/>
    </source>
</evidence>
<dbReference type="InterPro" id="IPR035892">
    <property type="entry name" value="C2_domain_sf"/>
</dbReference>
<protein>
    <submittedName>
        <fullName evidence="15">TSA: Wollemia nobilis Ref_Wollemi_Transcript_1485_2536 transcribed RNA sequence</fullName>
    </submittedName>
</protein>
<organism evidence="15">
    <name type="scientific">Wollemia nobilis</name>
    <dbReference type="NCBI Taxonomy" id="56998"/>
    <lineage>
        <taxon>Eukaryota</taxon>
        <taxon>Viridiplantae</taxon>
        <taxon>Streptophyta</taxon>
        <taxon>Embryophyta</taxon>
        <taxon>Tracheophyta</taxon>
        <taxon>Spermatophyta</taxon>
        <taxon>Pinopsida</taxon>
        <taxon>Pinidae</taxon>
        <taxon>Conifers II</taxon>
        <taxon>Araucariales</taxon>
        <taxon>Araucariaceae</taxon>
        <taxon>Wollemia</taxon>
    </lineage>
</organism>
<evidence type="ECO:0000256" key="3">
    <source>
        <dbReference type="ARBA" id="ARBA00022448"/>
    </source>
</evidence>
<dbReference type="CDD" id="cd21677">
    <property type="entry name" value="SMP_SYT"/>
    <property type="match status" value="1"/>
</dbReference>
<name>A0A0C9RZ17_9CONI</name>
<evidence type="ECO:0000256" key="2">
    <source>
        <dbReference type="ARBA" id="ARBA00006996"/>
    </source>
</evidence>
<comment type="subcellular location">
    <subcellularLocation>
        <location evidence="1">Membrane</location>
        <topology evidence="1">Single-pass membrane protein</topology>
    </subcellularLocation>
</comment>
<keyword evidence="8 12" id="KW-1133">Transmembrane helix</keyword>
<evidence type="ECO:0000256" key="7">
    <source>
        <dbReference type="ARBA" id="ARBA00022837"/>
    </source>
</evidence>
<dbReference type="AlphaFoldDB" id="A0A0C9RZ17"/>
<evidence type="ECO:0000256" key="10">
    <source>
        <dbReference type="ARBA" id="ARBA00023121"/>
    </source>
</evidence>